<dbReference type="EMBL" id="WNVG01000775">
    <property type="protein sequence ID" value="MDZ5034657.1"/>
    <property type="molecule type" value="Genomic_DNA"/>
</dbReference>
<dbReference type="Pfam" id="PF00037">
    <property type="entry name" value="Fer4"/>
    <property type="match status" value="1"/>
</dbReference>
<keyword evidence="2" id="KW-0408">Iron</keyword>
<dbReference type="Proteomes" id="UP001289066">
    <property type="component" value="Unassembled WGS sequence"/>
</dbReference>
<evidence type="ECO:0000313" key="5">
    <source>
        <dbReference type="EMBL" id="MDZ5034657.1"/>
    </source>
</evidence>
<dbReference type="AlphaFoldDB" id="A0AAW9J5C6"/>
<evidence type="ECO:0000256" key="2">
    <source>
        <dbReference type="ARBA" id="ARBA00023004"/>
    </source>
</evidence>
<dbReference type="Gene3D" id="3.30.70.20">
    <property type="match status" value="1"/>
</dbReference>
<dbReference type="PANTHER" id="PTHR11615">
    <property type="entry name" value="NITRATE, FORMATE, IRON DEHYDROGENASE"/>
    <property type="match status" value="1"/>
</dbReference>
<feature type="domain" description="4Fe-4S ferredoxin-type" evidence="4">
    <location>
        <begin position="2"/>
        <end position="31"/>
    </location>
</feature>
<proteinExistence type="predicted"/>
<dbReference type="InterPro" id="IPR017896">
    <property type="entry name" value="4Fe4S_Fe-S-bd"/>
</dbReference>
<dbReference type="InterPro" id="IPR009016">
    <property type="entry name" value="Fe_hydrogenase"/>
</dbReference>
<dbReference type="PROSITE" id="PS00198">
    <property type="entry name" value="4FE4S_FER_1"/>
    <property type="match status" value="1"/>
</dbReference>
<feature type="non-terminal residue" evidence="5">
    <location>
        <position position="1"/>
    </location>
</feature>
<keyword evidence="1" id="KW-0479">Metal-binding</keyword>
<evidence type="ECO:0000259" key="4">
    <source>
        <dbReference type="PROSITE" id="PS51379"/>
    </source>
</evidence>
<dbReference type="InterPro" id="IPR017900">
    <property type="entry name" value="4Fe4S_Fe_S_CS"/>
</dbReference>
<dbReference type="Gene3D" id="3.40.950.10">
    <property type="entry name" value="Fe-only Hydrogenase (Larger Subunit), Chain L, domain 3"/>
    <property type="match status" value="1"/>
</dbReference>
<name>A0AAW9J5C6_CLOPF</name>
<reference evidence="5" key="1">
    <citation type="submission" date="2019-11" db="EMBL/GenBank/DDBJ databases">
        <title>Characterization of Clostridium perfringens isolates from swine manure treated agricultural soils.</title>
        <authorList>
            <person name="Wushke S.T."/>
        </authorList>
    </citation>
    <scope>NUCLEOTIDE SEQUENCE</scope>
    <source>
        <strain evidence="5">X15</strain>
    </source>
</reference>
<dbReference type="InterPro" id="IPR050340">
    <property type="entry name" value="Cytosolic_Fe-S_CAF"/>
</dbReference>
<evidence type="ECO:0000313" key="6">
    <source>
        <dbReference type="Proteomes" id="UP001289066"/>
    </source>
</evidence>
<dbReference type="GO" id="GO:0046872">
    <property type="term" value="F:metal ion binding"/>
    <property type="evidence" value="ECO:0007669"/>
    <property type="project" value="UniProtKB-KW"/>
</dbReference>
<dbReference type="Pfam" id="PF02906">
    <property type="entry name" value="Fe_hyd_lg_C"/>
    <property type="match status" value="1"/>
</dbReference>
<dbReference type="SUPFAM" id="SSF53920">
    <property type="entry name" value="Fe-only hydrogenase"/>
    <property type="match status" value="1"/>
</dbReference>
<comment type="caution">
    <text evidence="5">The sequence shown here is derived from an EMBL/GenBank/DDBJ whole genome shotgun (WGS) entry which is preliminary data.</text>
</comment>
<dbReference type="InterPro" id="IPR004108">
    <property type="entry name" value="Fe_hydrogenase_lsu_C"/>
</dbReference>
<evidence type="ECO:0000256" key="1">
    <source>
        <dbReference type="ARBA" id="ARBA00022723"/>
    </source>
</evidence>
<dbReference type="GO" id="GO:0051536">
    <property type="term" value="F:iron-sulfur cluster binding"/>
    <property type="evidence" value="ECO:0007669"/>
    <property type="project" value="UniProtKB-KW"/>
</dbReference>
<feature type="non-terminal residue" evidence="5">
    <location>
        <position position="173"/>
    </location>
</feature>
<accession>A0AAW9J5C6</accession>
<protein>
    <submittedName>
        <fullName evidence="5">4Fe-4S dicluster domain-containing protein</fullName>
    </submittedName>
</protein>
<sequence>DRRAMIKEETCVNCGSCMSACPFGAISDKSLIVPISKRLARGRKMYAVVAPAITGQFGAKISYGQIKNAIKKLGFVDMIEAACGADAVTVHESSEFIERLEEGQNYMTNSCCPGFLSYVEKMFPTEVEKISGTVSPMIATARFIKHNDPDAKVVFIGPCTAKKSEAVRESVKD</sequence>
<dbReference type="RefSeq" id="WP_322413073.1">
    <property type="nucleotide sequence ID" value="NZ_WNVG01000775.1"/>
</dbReference>
<dbReference type="PROSITE" id="PS51379">
    <property type="entry name" value="4FE4S_FER_2"/>
    <property type="match status" value="1"/>
</dbReference>
<organism evidence="5 6">
    <name type="scientific">Clostridium perfringens</name>
    <dbReference type="NCBI Taxonomy" id="1502"/>
    <lineage>
        <taxon>Bacteria</taxon>
        <taxon>Bacillati</taxon>
        <taxon>Bacillota</taxon>
        <taxon>Clostridia</taxon>
        <taxon>Eubacteriales</taxon>
        <taxon>Clostridiaceae</taxon>
        <taxon>Clostridium</taxon>
    </lineage>
</organism>
<evidence type="ECO:0000256" key="3">
    <source>
        <dbReference type="ARBA" id="ARBA00023014"/>
    </source>
</evidence>
<gene>
    <name evidence="5" type="ORF">GNF81_18350</name>
</gene>
<keyword evidence="3" id="KW-0411">Iron-sulfur</keyword>